<reference evidence="8 9" key="1">
    <citation type="submission" date="2025-04" db="UniProtKB">
        <authorList>
            <consortium name="RefSeq"/>
        </authorList>
    </citation>
    <scope>IDENTIFICATION</scope>
    <source>
        <tissue evidence="8 9">Whole insect</tissue>
    </source>
</reference>
<dbReference type="GO" id="GO:0045944">
    <property type="term" value="P:positive regulation of transcription by RNA polymerase II"/>
    <property type="evidence" value="ECO:0007669"/>
    <property type="project" value="TreeGrafter"/>
</dbReference>
<feature type="region of interest" description="Disordered" evidence="6">
    <location>
        <begin position="1326"/>
        <end position="1444"/>
    </location>
</feature>
<feature type="region of interest" description="Disordered" evidence="6">
    <location>
        <begin position="2585"/>
        <end position="2638"/>
    </location>
</feature>
<feature type="compositionally biased region" description="Polar residues" evidence="6">
    <location>
        <begin position="834"/>
        <end position="843"/>
    </location>
</feature>
<feature type="compositionally biased region" description="Basic and acidic residues" evidence="6">
    <location>
        <begin position="1046"/>
        <end position="1059"/>
    </location>
</feature>
<dbReference type="RefSeq" id="XP_028133091.1">
    <property type="nucleotide sequence ID" value="XM_028277290.1"/>
</dbReference>
<feature type="compositionally biased region" description="Basic and acidic residues" evidence="6">
    <location>
        <begin position="846"/>
        <end position="873"/>
    </location>
</feature>
<gene>
    <name evidence="8 9" type="primary">LOC114328441</name>
</gene>
<feature type="domain" description="C2H2-type" evidence="7">
    <location>
        <begin position="2770"/>
        <end position="2792"/>
    </location>
</feature>
<keyword evidence="2" id="KW-0677">Repeat</keyword>
<name>A0A6P7FE57_DIAVI</name>
<evidence type="ECO:0000256" key="6">
    <source>
        <dbReference type="SAM" id="MobiDB-lite"/>
    </source>
</evidence>
<feature type="compositionally biased region" description="Polar residues" evidence="6">
    <location>
        <begin position="898"/>
        <end position="908"/>
    </location>
</feature>
<dbReference type="GO" id="GO:0008270">
    <property type="term" value="F:zinc ion binding"/>
    <property type="evidence" value="ECO:0007669"/>
    <property type="project" value="UniProtKB-KW"/>
</dbReference>
<feature type="compositionally biased region" description="Basic residues" evidence="6">
    <location>
        <begin position="1428"/>
        <end position="1437"/>
    </location>
</feature>
<feature type="region of interest" description="Disordered" evidence="6">
    <location>
        <begin position="1801"/>
        <end position="1926"/>
    </location>
</feature>
<feature type="compositionally biased region" description="Basic residues" evidence="6">
    <location>
        <begin position="1729"/>
        <end position="1745"/>
    </location>
</feature>
<feature type="region of interest" description="Disordered" evidence="6">
    <location>
        <begin position="1707"/>
        <end position="1755"/>
    </location>
</feature>
<feature type="compositionally biased region" description="Basic and acidic residues" evidence="6">
    <location>
        <begin position="930"/>
        <end position="946"/>
    </location>
</feature>
<evidence type="ECO:0000256" key="2">
    <source>
        <dbReference type="ARBA" id="ARBA00022737"/>
    </source>
</evidence>
<feature type="compositionally biased region" description="Low complexity" evidence="6">
    <location>
        <begin position="2585"/>
        <end position="2599"/>
    </location>
</feature>
<keyword evidence="3 5" id="KW-0863">Zinc-finger</keyword>
<dbReference type="Gene3D" id="3.30.160.60">
    <property type="entry name" value="Classic Zinc Finger"/>
    <property type="match status" value="3"/>
</dbReference>
<feature type="region of interest" description="Disordered" evidence="6">
    <location>
        <begin position="786"/>
        <end position="979"/>
    </location>
</feature>
<feature type="domain" description="C2H2-type" evidence="7">
    <location>
        <begin position="2891"/>
        <end position="2918"/>
    </location>
</feature>
<feature type="compositionally biased region" description="Basic residues" evidence="6">
    <location>
        <begin position="877"/>
        <end position="887"/>
    </location>
</feature>
<feature type="region of interest" description="Disordered" evidence="6">
    <location>
        <begin position="193"/>
        <end position="241"/>
    </location>
</feature>
<feature type="compositionally biased region" description="Polar residues" evidence="6">
    <location>
        <begin position="1147"/>
        <end position="1156"/>
    </location>
</feature>
<feature type="compositionally biased region" description="Basic residues" evidence="6">
    <location>
        <begin position="1331"/>
        <end position="1344"/>
    </location>
</feature>
<feature type="compositionally biased region" description="Polar residues" evidence="6">
    <location>
        <begin position="2072"/>
        <end position="2082"/>
    </location>
</feature>
<dbReference type="PANTHER" id="PTHR24403">
    <property type="entry name" value="ZINC FINGER PROTEIN"/>
    <property type="match status" value="1"/>
</dbReference>
<evidence type="ECO:0000256" key="1">
    <source>
        <dbReference type="ARBA" id="ARBA00022723"/>
    </source>
</evidence>
<dbReference type="InterPro" id="IPR048385">
    <property type="entry name" value="Med15_central"/>
</dbReference>
<feature type="region of interest" description="Disordered" evidence="6">
    <location>
        <begin position="2072"/>
        <end position="2095"/>
    </location>
</feature>
<dbReference type="PANTHER" id="PTHR24403:SF67">
    <property type="entry name" value="FI01116P-RELATED"/>
    <property type="match status" value="1"/>
</dbReference>
<feature type="region of interest" description="Disordered" evidence="6">
    <location>
        <begin position="373"/>
        <end position="405"/>
    </location>
</feature>
<dbReference type="OrthoDB" id="4737882at2759"/>
<feature type="compositionally biased region" description="Polar residues" evidence="6">
    <location>
        <begin position="87"/>
        <end position="106"/>
    </location>
</feature>
<dbReference type="SMART" id="SM00355">
    <property type="entry name" value="ZnF_C2H2"/>
    <property type="match status" value="29"/>
</dbReference>
<feature type="compositionally biased region" description="Basic and acidic residues" evidence="6">
    <location>
        <begin position="373"/>
        <end position="399"/>
    </location>
</feature>
<feature type="region of interest" description="Disordered" evidence="6">
    <location>
        <begin position="1031"/>
        <end position="1080"/>
    </location>
</feature>
<evidence type="ECO:0000259" key="7">
    <source>
        <dbReference type="PROSITE" id="PS50157"/>
    </source>
</evidence>
<evidence type="ECO:0000256" key="5">
    <source>
        <dbReference type="PROSITE-ProRule" id="PRU00042"/>
    </source>
</evidence>
<keyword evidence="1" id="KW-0479">Metal-binding</keyword>
<feature type="compositionally biased region" description="Basic and acidic residues" evidence="6">
    <location>
        <begin position="207"/>
        <end position="235"/>
    </location>
</feature>
<dbReference type="InterPro" id="IPR013087">
    <property type="entry name" value="Znf_C2H2_type"/>
</dbReference>
<feature type="region of interest" description="Disordered" evidence="6">
    <location>
        <begin position="83"/>
        <end position="148"/>
    </location>
</feature>
<feature type="compositionally biased region" description="Polar residues" evidence="6">
    <location>
        <begin position="1392"/>
        <end position="1403"/>
    </location>
</feature>
<accession>A0A6P7FE57</accession>
<evidence type="ECO:0000256" key="4">
    <source>
        <dbReference type="ARBA" id="ARBA00022833"/>
    </source>
</evidence>
<feature type="region of interest" description="Disordered" evidence="6">
    <location>
        <begin position="584"/>
        <end position="652"/>
    </location>
</feature>
<evidence type="ECO:0000313" key="9">
    <source>
        <dbReference type="RefSeq" id="XP_028133092.1"/>
    </source>
</evidence>
<feature type="region of interest" description="Disordered" evidence="6">
    <location>
        <begin position="673"/>
        <end position="695"/>
    </location>
</feature>
<keyword evidence="4" id="KW-0862">Zinc</keyword>
<dbReference type="KEGG" id="dvv:114328441"/>
<dbReference type="PROSITE" id="PS00028">
    <property type="entry name" value="ZINC_FINGER_C2H2_1"/>
    <property type="match status" value="7"/>
</dbReference>
<feature type="domain" description="C2H2-type" evidence="7">
    <location>
        <begin position="2797"/>
        <end position="2825"/>
    </location>
</feature>
<dbReference type="InterPro" id="IPR050688">
    <property type="entry name" value="Zinc_finger/UBP_domain"/>
</dbReference>
<feature type="compositionally biased region" description="Basic and acidic residues" evidence="6">
    <location>
        <begin position="1157"/>
        <end position="1169"/>
    </location>
</feature>
<dbReference type="SUPFAM" id="SSF57667">
    <property type="entry name" value="beta-beta-alpha zinc fingers"/>
    <property type="match status" value="2"/>
</dbReference>
<dbReference type="PROSITE" id="PS50157">
    <property type="entry name" value="ZINC_FINGER_C2H2_2"/>
    <property type="match status" value="4"/>
</dbReference>
<sequence length="3942" mass="448597">MSDEDYNKKMEGLQKYIPFLENMIIQLKDPNKKNREQQLNKMESLYAMITDKKKKLKVETLNKCEDVISKLYIKVNHKSIESDNETTRTISISPSFSDNSTASSIPSERVLNDKGDDYTSKREGERSLKSDEQKRNLSRGKTTEISKPPISLDDLKCLEVDVQEKINEAASLKELTEKRNKIATELMFENIKSMNKDKKHDSKKSRSKSDHNIKLDRDVRASSNERHSKKSKEPAVPKVPSKIVKEVTSGFASTLSDIDDKIKEVNRKREERSSGFGSTVSDIDDKIKEVNRKREERSSGFGSTLSDIDDKIKEVNRKREERSSGFGSTLSDMDDKIRELNRKREERSSGFASTLSDIDDKIREVNRKREERRNAYLKDEKNKTQVQKLKEQTEKEGNRTSESNNYNKDVKNLIKFEIKRLEDPRIKHLANPLKQEASKTNANNLKDSKTEHEVDTASLKRLAEKYSQKPRIADEVDKSITKSIEQSMKLSPQISPVIYRLSDPPPPPPASLVKCSQLEPQLPPFKPPLPTLTHNPVLRGSHPTARTHPQGPNILLSPRENFLSHPSPSPLMSPRETFASNTQLASPRDNFHANSSVPMSPRDNFHAHSSVPMSPRDNFHANSSVPMSPRDNFHGNSSVPMSPRDSFLSPRETVSISPRDNFVSEYVREEFNSRRPRVDQTSPIMSPNNVHVTPNMPQRYNQPFNNFNQMEPPRLDYYPQNICPSPQYNHIPPLLSADASHYQDQKPFQNVNPYGVVNREPYAPNDLRWRIGDNRHWERRDFKPRFGGPMTYREHREMRENSRDPRVVRDTRERDSKDVKDIRDPRLNREGSVNRENTVTKQTLDAAEKINRDPRLNRGRSSSREDSKFDRLYSRTNRNRSRSRSRSSTRTEVIEGDTFSSPLDSLYNSREEQKSGKGYGVQSFRIPKKKKDEKEKAKEPEVETSKETISQDEEGHDYSNKTIDISDNEEDSKTSVNCVDNKESVPVSTLIETKIKSDPNKNLNKEEIHNSSVCIDNDVLEVTSTTMDISSPVYKEEESQPSVSEEQTKSDVTDDKKAENISNSQDSKTSTKIEEPVKPPVTEQTILAQFFANLLGSQNKKEKKTALYSLISTFSDSFSPKELGKITKIIHAKEEDQDSSDEELSQKPSVSNTEEGNSQKEAVEEDKVTQEQNADDTADEKIIPKRKLRQRKTPSSVKQNIVEENIGEQNIGEQNTSEIEVDNDVSLSENVLSSENLLEKTGDQLDKESGVLVSVGERTKSRKRTATLGNKARKKARSELDKLHDDIQEMFIRDGVLTASGKRMCHMLKDDKFAMNSENVECNAEEIVTKPGKKPQPKNKNQNKKKTETELKTMKHIRVIIQKIPDTSVDESEASRRFTRSMTVTESDDESSISTGVSMSNRNSDIEDADSRSDKEDDNLSTGDSHKLKSSKRKRPRSNWAAGIIKKKKKKQNLDELTKLKLPEIEISPNESLLPTKELLLPTKELLLPTKEFWIDFSLQKKFYSCKLCNFQGRYITTHYKVEHPDSEVLSARFSPALADEAIADAQMNMEKYDKYQVVKSTKISYVCRFCKFTTTVLPTQFYDHLTTHTGEYRHVCTHCPVSFCTSKSFKAHVNSNHQGADDKPVVRKVFNDVIIFGYLCAECNYVQTNKQTIEQHIKKYHSGETPIHKINLSTIFDKQIEKFCEPKKSIEENSSSSTIVHNINDAEATENDMTSSELPSSDIAPWMKKYKSKPGPKPKKKVERRKSTSVALPSISEPLEVTKAPNIRRGINSDIDLDKILPVRSKRAAKEKAQEKLKEIMEMTDVPSKKKTDEKLTNDSSGANDISDKPTKDSSSLDDISDKPTKDSSSLDDISDKPTKDSSSLDDISDKPTKESSCLNDISEKTAMDSSCSNDISDKPTDSQSTNNENISVNEKTNQKEEKVSPVKIKAEVIKKDLDMSMFTSKIDIKEEKDKPEQDRLSKIDDLNVTHENRTSLNFVDKVCDRINLSEISIKQEQPEEFIENVHHTVNESPNTMPVLEKIVFTSTPAPKINSEPITEQTIETPKSALGVSKKNDNSIINILEKLQGRSSDNHFSNNPFSDDDANDNEDPPPLIHVNELTELSPSIKVLEVCGLIKVIKTDQLSTFYCLVDLCSFSTENKDSFQKHCKENHLALDFKKSNVCETCGVEIISSSDGSLLENLFKHTITDHSDYIYSEEVNENRTSTAPKPQMIRLRKLSGDALSNNQNSEKEKPDESVICNTEKHVGVSETTIINARDIKTNEVENNPFPFKIAEVVSLAETPENPPPLTPINKPLQLVVKEAKLTSTELAKPRKSTKAISKFIKEVEKLYKCPQYYCLFSSDSGDELQQHVNTVCSRTADKDSMVPCVYCDLKTPWEHLVVHIDIRHANCKYACPYCLYRACLKSYVTLHQERVHPYQKFSVLTVNSNKTQKKFTITDAKLDPKMLCKPYRCIPGCNLEFLFENEFSDHVKEAHKNNFFTCGHESCTSRVTHAKLLQHWSMSHNVSVYQCGYCTSNSCEIKTMYHHLSNIHPNLYPEILFRFISPKMPHNVFNTPEAFTKIRKIVNITNTISDNTELKLKLPNSPSLLVSPPKSSPYADSNINSADANRSPALPTTSSLIPSKSSTPLTDPLDIDTLIEMPSPTALSDKKLQNIMIEESPSSKQKPSVEPMPETSLEQISFSGGTQGEKSRECDVDPLELGESVNSQNFGDSSEDENDKSKKKFGLLGYQLFRCAACEFSCSNLNDFKKHIAKSLLCKDKDNSNKPFVCVHCKKSFRNSNILCDHIQCHGILRYSCSLCGNKFPTFRQGRGHMKHRHNVNQTTQTVLNSTIASNGEEYIIKPKLLIADPPAKENISSEPSSPISTPEHVYNPGDINKIPMRSIFSSDLRCGTCSYTTKVRTNLIRHLQFHSQEISVPDTAPVNPVPCLGKNEKMFDKMVNLASSSHTSSMRMGGAKLDKKDDDKFPDFVPSSSRYTCCAKGCNYICPEEGNLRHHLIALHSEELKFTCVHCKMKLNHADADNIIKHLKLHGLQLYKCHYCDFVHNLKHKIDRHITEYHNDLALKVITLRCLESEPKDIEDEENAHPVSTPVSSKFSKPWRCCMCKSKTVTQDGIRNHVLEKHDIDSQFKCALCIYKSNDLITFPGHYKEHHSNQEVNIIQVYCKIEEENKDDKDTDVFDTTPLWQRDRPRVRHIRGILFDESTPVPTKSLKKATKGSAVTPTKKITQMESAVPVQPTPSLKSDTDELIEEINQLIKRDLDDDVIIIDDDEVRPQTITTYRRKTIDSPEFKKIDIDEHGNVESSKIDDDFSEHSLLDTFGSFGLPFLKQLKCPKCNKFKSKRISDFIFHMFKEKEINRYACKICSDVSVTYKYMYKHVLQHQQQFDINNIISLPKNPRLEIWLQNLIRMQCNIIVRSLAAPKEISPNSTPHKVLCRYCNKWYRSEQERNEHAIFHWKCIPFKCSECSFEAYTRTHMTLHITLPHGRGKTPFIIAAGPTVAGELQYSDFLHMKEAEEEKEKSKLTTSLNPPTKVNQTAIAQVLVPEVVRPDMIDESEQDGTVQGMVFLDESNDKVSVEVADDHHEPSDALDISDLLIVSKTDTNVPNDGDVFCCEYCPYMSHSEMQIRSHISGQHDHMHIKFKVLNRPQCESKKDDYVACTICNEVGSEITIREHHLDVHEGETFFIYRYICCCCQKRFTKFHGIRIHFNRRHPGVQLKCKDIFNKIHYFEPVKTKVSEPSIRKNVAPLSLSGSKKEWKHYKCSLCRYERDFTSNGIGNVRTHVRNHFKAYICGTCGIKLKSKTDGSFHYKKEHPNVEENIIHDEAIEALYVSTMATICKTAVSVPEPSARSVPSAVIKKHTARKSTSKPSTLPMEEFSFYGNTVEDVDLNKIMSSVEINGMHLDMSAERLGTLFNLHPSLILERCDAHVDESNEIVTIEL</sequence>
<evidence type="ECO:0000313" key="8">
    <source>
        <dbReference type="RefSeq" id="XP_028133091.1"/>
    </source>
</evidence>
<dbReference type="GO" id="GO:0005634">
    <property type="term" value="C:nucleus"/>
    <property type="evidence" value="ECO:0007669"/>
    <property type="project" value="TreeGrafter"/>
</dbReference>
<dbReference type="InterPro" id="IPR036236">
    <property type="entry name" value="Znf_C2H2_sf"/>
</dbReference>
<feature type="domain" description="C2H2-type" evidence="7">
    <location>
        <begin position="1639"/>
        <end position="1667"/>
    </location>
</feature>
<feature type="compositionally biased region" description="Polar residues" evidence="6">
    <location>
        <begin position="679"/>
        <end position="695"/>
    </location>
</feature>
<feature type="compositionally biased region" description="Polar residues" evidence="6">
    <location>
        <begin position="2600"/>
        <end position="2631"/>
    </location>
</feature>
<dbReference type="RefSeq" id="XP_028133092.1">
    <property type="nucleotide sequence ID" value="XM_028277291.1"/>
</dbReference>
<feature type="compositionally biased region" description="Basic and acidic residues" evidence="6">
    <location>
        <begin position="110"/>
        <end position="135"/>
    </location>
</feature>
<protein>
    <submittedName>
        <fullName evidence="8 9">Uncharacterized protein LOC114328441 isoform X1</fullName>
    </submittedName>
</protein>
<feature type="region of interest" description="Disordered" evidence="6">
    <location>
        <begin position="1132"/>
        <end position="1215"/>
    </location>
</feature>
<organism evidence="9">
    <name type="scientific">Diabrotica virgifera virgifera</name>
    <name type="common">western corn rootworm</name>
    <dbReference type="NCBI Taxonomy" id="50390"/>
    <lineage>
        <taxon>Eukaryota</taxon>
        <taxon>Metazoa</taxon>
        <taxon>Ecdysozoa</taxon>
        <taxon>Arthropoda</taxon>
        <taxon>Hexapoda</taxon>
        <taxon>Insecta</taxon>
        <taxon>Pterygota</taxon>
        <taxon>Neoptera</taxon>
        <taxon>Endopterygota</taxon>
        <taxon>Coleoptera</taxon>
        <taxon>Polyphaga</taxon>
        <taxon>Cucujiformia</taxon>
        <taxon>Chrysomeloidea</taxon>
        <taxon>Chrysomelidae</taxon>
        <taxon>Galerucinae</taxon>
        <taxon>Diabroticina</taxon>
        <taxon>Diabroticites</taxon>
        <taxon>Diabrotica</taxon>
    </lineage>
</organism>
<feature type="compositionally biased region" description="Acidic residues" evidence="6">
    <location>
        <begin position="2083"/>
        <end position="2092"/>
    </location>
</feature>
<proteinExistence type="predicted"/>
<dbReference type="Pfam" id="PF21538">
    <property type="entry name" value="Med15_M"/>
    <property type="match status" value="1"/>
</dbReference>
<feature type="compositionally biased region" description="Polar residues" evidence="6">
    <location>
        <begin position="1903"/>
        <end position="1917"/>
    </location>
</feature>
<feature type="compositionally biased region" description="Basic and acidic residues" evidence="6">
    <location>
        <begin position="1801"/>
        <end position="1818"/>
    </location>
</feature>
<evidence type="ECO:0000256" key="3">
    <source>
        <dbReference type="ARBA" id="ARBA00022771"/>
    </source>
</evidence>
<feature type="compositionally biased region" description="Basic and acidic residues" evidence="6">
    <location>
        <begin position="792"/>
        <end position="833"/>
    </location>
</feature>